<proteinExistence type="predicted"/>
<feature type="region of interest" description="Disordered" evidence="1">
    <location>
        <begin position="658"/>
        <end position="701"/>
    </location>
</feature>
<evidence type="ECO:0000313" key="3">
    <source>
        <dbReference type="Proteomes" id="UP001280581"/>
    </source>
</evidence>
<dbReference type="Proteomes" id="UP001280581">
    <property type="component" value="Unassembled WGS sequence"/>
</dbReference>
<evidence type="ECO:0000256" key="1">
    <source>
        <dbReference type="SAM" id="MobiDB-lite"/>
    </source>
</evidence>
<keyword evidence="3" id="KW-1185">Reference proteome</keyword>
<feature type="compositionally biased region" description="Basic and acidic residues" evidence="1">
    <location>
        <begin position="551"/>
        <end position="569"/>
    </location>
</feature>
<organism evidence="2 3">
    <name type="scientific">Pseudopithomyces chartarum</name>
    <dbReference type="NCBI Taxonomy" id="1892770"/>
    <lineage>
        <taxon>Eukaryota</taxon>
        <taxon>Fungi</taxon>
        <taxon>Dikarya</taxon>
        <taxon>Ascomycota</taxon>
        <taxon>Pezizomycotina</taxon>
        <taxon>Dothideomycetes</taxon>
        <taxon>Pleosporomycetidae</taxon>
        <taxon>Pleosporales</taxon>
        <taxon>Massarineae</taxon>
        <taxon>Didymosphaeriaceae</taxon>
        <taxon>Pseudopithomyces</taxon>
    </lineage>
</organism>
<dbReference type="AlphaFoldDB" id="A0AAN6RHE8"/>
<protein>
    <submittedName>
        <fullName evidence="2">Uncharacterized protein</fullName>
    </submittedName>
</protein>
<evidence type="ECO:0000313" key="2">
    <source>
        <dbReference type="EMBL" id="KAK3207232.1"/>
    </source>
</evidence>
<comment type="caution">
    <text evidence="2">The sequence shown here is derived from an EMBL/GenBank/DDBJ whole genome shotgun (WGS) entry which is preliminary data.</text>
</comment>
<reference evidence="2 3" key="1">
    <citation type="submission" date="2021-02" db="EMBL/GenBank/DDBJ databases">
        <title>Genome assembly of Pseudopithomyces chartarum.</title>
        <authorList>
            <person name="Jauregui R."/>
            <person name="Singh J."/>
            <person name="Voisey C."/>
        </authorList>
    </citation>
    <scope>NUCLEOTIDE SEQUENCE [LARGE SCALE GENOMIC DNA]</scope>
    <source>
        <strain evidence="2 3">AGR01</strain>
    </source>
</reference>
<feature type="region of interest" description="Disordered" evidence="1">
    <location>
        <begin position="550"/>
        <end position="595"/>
    </location>
</feature>
<dbReference type="EMBL" id="WVTA01000009">
    <property type="protein sequence ID" value="KAK3207232.1"/>
    <property type="molecule type" value="Genomic_DNA"/>
</dbReference>
<sequence length="701" mass="79266">MLSLISLFIPENPVIAGIYQEEAQFIVLQFMASREPALTVTRHGFRAVTSNQLTHAKTTKEKEWAMLKGPSWPPWKENRHAMDEDKDYMFAASRASRILHRLVEAGYARRRWEGVAEVYAGWDTDLSPTVQVRALLSPKRISDNSGSSGNSTWAARIRTTRTRREAWACFLAYEESDTEDWAEVYLAMFEKLHHKEVDISESGAGDVRVGFSGTDLLPGDMKEVFPDPKSPLHLVHLSEPVPSYTNFYHRMMRKRLRPDTRLLAFLLDTLPEFSDCLKLLKGSQDNFNGGIRMLLRGTIFHGSGSPLPDYFMASFIRFLCRFGRFTHLTTGATTRLSTKARALRLETDRTYLTEYAHELLVHLRLSYRPAWTAYMQKMDECDVDVDGNQFQLLCATARYAAQAAYKAKFTPDFARHVLSTAPSLLRTNFHNLVGANIDPSSTALPGSGTDALPPHVPSPSVLQAYVRALGMLRDYEGLYSFSSWLTTYHREVTIRAAAEHSGQRILYRTLVALRAALEGTLDSKIVHQGAPQEITELVKAQVEGVEGWEWPPREHVDTAQRRDGRDHEYGNSPHLRALSRKPQFPQYTRDEKTPSVPCIYDAKVHHRPQPHLRIPDYPPRRAPIQPIHMRIPIVGVQQRDQRRAVRGREERRRLGPVWDHKFGGETHEDGEAAFDEEDPAPAGVGGGVYAGEGEGEEGAEG</sequence>
<accession>A0AAN6RHE8</accession>
<feature type="compositionally biased region" description="Basic and acidic residues" evidence="1">
    <location>
        <begin position="658"/>
        <end position="670"/>
    </location>
</feature>
<feature type="compositionally biased region" description="Gly residues" evidence="1">
    <location>
        <begin position="683"/>
        <end position="692"/>
    </location>
</feature>
<gene>
    <name evidence="2" type="ORF">GRF29_103g235208</name>
</gene>
<name>A0AAN6RHE8_9PLEO</name>